<sequence length="59" mass="6610">MIYSLIGTAKLNGINPQAYLRYVLERIAAHPINRIDELLPWAVSKHLGRSVVEPMPLVA</sequence>
<feature type="domain" description="Transposase IS66 C-terminal" evidence="1">
    <location>
        <begin position="4"/>
        <end position="41"/>
    </location>
</feature>
<proteinExistence type="predicted"/>
<dbReference type="EMBL" id="JAVBIK010000003">
    <property type="protein sequence ID" value="MDT7520673.1"/>
    <property type="molecule type" value="Genomic_DNA"/>
</dbReference>
<evidence type="ECO:0000259" key="1">
    <source>
        <dbReference type="Pfam" id="PF13817"/>
    </source>
</evidence>
<comment type="caution">
    <text evidence="2">The sequence shown here is derived from an EMBL/GenBank/DDBJ whole genome shotgun (WGS) entry which is preliminary data.</text>
</comment>
<gene>
    <name evidence="2" type="ORF">RAE19_18620</name>
</gene>
<accession>A0ABU3KST5</accession>
<reference evidence="2 3" key="1">
    <citation type="submission" date="2023-08" db="EMBL/GenBank/DDBJ databases">
        <title>Rhodoferax potami sp. nov. and Rhodoferax mekongensis sp. nov., isolated from the Mekong River in Thailand.</title>
        <authorList>
            <person name="Kitikhun S."/>
            <person name="Charoenyingcharoen P."/>
            <person name="Siriarchawattana P."/>
            <person name="Likhitrattanapisal S."/>
            <person name="Nilsakha T."/>
            <person name="Chanpet A."/>
            <person name="Rattanawaree P."/>
            <person name="Ingsriswang S."/>
        </authorList>
    </citation>
    <scope>NUCLEOTIDE SEQUENCE [LARGE SCALE GENOMIC DNA]</scope>
    <source>
        <strain evidence="2 3">TBRC 17660</strain>
    </source>
</reference>
<organism evidence="2 3">
    <name type="scientific">Rhodoferax potami</name>
    <dbReference type="NCBI Taxonomy" id="3068338"/>
    <lineage>
        <taxon>Bacteria</taxon>
        <taxon>Pseudomonadati</taxon>
        <taxon>Pseudomonadota</taxon>
        <taxon>Betaproteobacteria</taxon>
        <taxon>Burkholderiales</taxon>
        <taxon>Comamonadaceae</taxon>
        <taxon>Rhodoferax</taxon>
    </lineage>
</organism>
<name>A0ABU3KST5_9BURK</name>
<keyword evidence="3" id="KW-1185">Reference proteome</keyword>
<dbReference type="InterPro" id="IPR039552">
    <property type="entry name" value="IS66_C"/>
</dbReference>
<dbReference type="Pfam" id="PF13817">
    <property type="entry name" value="DDE_Tnp_IS66_C"/>
    <property type="match status" value="1"/>
</dbReference>
<evidence type="ECO:0000313" key="3">
    <source>
        <dbReference type="Proteomes" id="UP001321700"/>
    </source>
</evidence>
<dbReference type="Proteomes" id="UP001321700">
    <property type="component" value="Unassembled WGS sequence"/>
</dbReference>
<protein>
    <submittedName>
        <fullName evidence="2">Transposase domain-containing protein</fullName>
    </submittedName>
</protein>
<evidence type="ECO:0000313" key="2">
    <source>
        <dbReference type="EMBL" id="MDT7520673.1"/>
    </source>
</evidence>